<comment type="caution">
    <text evidence="1">The sequence shown here is derived from an EMBL/GenBank/DDBJ whole genome shotgun (WGS) entry which is preliminary data.</text>
</comment>
<sequence length="52" mass="6074">MNIDEGLREDMREAMDMCRDFAMCLPVEKARSPMKKELGTAMGFMKCMHMKK</sequence>
<organism evidence="1 2">
    <name type="scientific">Halocaridina rubra</name>
    <name type="common">Hawaiian red shrimp</name>
    <dbReference type="NCBI Taxonomy" id="373956"/>
    <lineage>
        <taxon>Eukaryota</taxon>
        <taxon>Metazoa</taxon>
        <taxon>Ecdysozoa</taxon>
        <taxon>Arthropoda</taxon>
        <taxon>Crustacea</taxon>
        <taxon>Multicrustacea</taxon>
        <taxon>Malacostraca</taxon>
        <taxon>Eumalacostraca</taxon>
        <taxon>Eucarida</taxon>
        <taxon>Decapoda</taxon>
        <taxon>Pleocyemata</taxon>
        <taxon>Caridea</taxon>
        <taxon>Atyoidea</taxon>
        <taxon>Atyidae</taxon>
        <taxon>Halocaridina</taxon>
    </lineage>
</organism>
<proteinExistence type="predicted"/>
<dbReference type="Proteomes" id="UP001381693">
    <property type="component" value="Unassembled WGS sequence"/>
</dbReference>
<gene>
    <name evidence="1" type="ORF">SK128_023818</name>
</gene>
<name>A0AAN9ABL6_HALRR</name>
<dbReference type="EMBL" id="JAXCGZ010007089">
    <property type="protein sequence ID" value="KAK7079420.1"/>
    <property type="molecule type" value="Genomic_DNA"/>
</dbReference>
<reference evidence="1 2" key="1">
    <citation type="submission" date="2023-11" db="EMBL/GenBank/DDBJ databases">
        <title>Halocaridina rubra genome assembly.</title>
        <authorList>
            <person name="Smith C."/>
        </authorList>
    </citation>
    <scope>NUCLEOTIDE SEQUENCE [LARGE SCALE GENOMIC DNA]</scope>
    <source>
        <strain evidence="1">EP-1</strain>
        <tissue evidence="1">Whole</tissue>
    </source>
</reference>
<feature type="non-terminal residue" evidence="1">
    <location>
        <position position="52"/>
    </location>
</feature>
<accession>A0AAN9ABL6</accession>
<keyword evidence="2" id="KW-1185">Reference proteome</keyword>
<dbReference type="AlphaFoldDB" id="A0AAN9ABL6"/>
<evidence type="ECO:0000313" key="2">
    <source>
        <dbReference type="Proteomes" id="UP001381693"/>
    </source>
</evidence>
<evidence type="ECO:0000313" key="1">
    <source>
        <dbReference type="EMBL" id="KAK7079420.1"/>
    </source>
</evidence>
<protein>
    <submittedName>
        <fullName evidence="1">Uncharacterized protein</fullName>
    </submittedName>
</protein>